<dbReference type="EMBL" id="QKKF02036132">
    <property type="protein sequence ID" value="RZF32664.1"/>
    <property type="molecule type" value="Genomic_DNA"/>
</dbReference>
<keyword evidence="3" id="KW-1185">Reference proteome</keyword>
<proteinExistence type="predicted"/>
<organism evidence="2 3">
    <name type="scientific">Laodelphax striatellus</name>
    <name type="common">Small brown planthopper</name>
    <name type="synonym">Delphax striatella</name>
    <dbReference type="NCBI Taxonomy" id="195883"/>
    <lineage>
        <taxon>Eukaryota</taxon>
        <taxon>Metazoa</taxon>
        <taxon>Ecdysozoa</taxon>
        <taxon>Arthropoda</taxon>
        <taxon>Hexapoda</taxon>
        <taxon>Insecta</taxon>
        <taxon>Pterygota</taxon>
        <taxon>Neoptera</taxon>
        <taxon>Paraneoptera</taxon>
        <taxon>Hemiptera</taxon>
        <taxon>Auchenorrhyncha</taxon>
        <taxon>Fulgoroidea</taxon>
        <taxon>Delphacidae</taxon>
        <taxon>Criomorphinae</taxon>
        <taxon>Laodelphax</taxon>
    </lineage>
</organism>
<dbReference type="Proteomes" id="UP000291343">
    <property type="component" value="Unassembled WGS sequence"/>
</dbReference>
<dbReference type="InParanoid" id="A0A482WGP4"/>
<dbReference type="AlphaFoldDB" id="A0A482WGP4"/>
<comment type="caution">
    <text evidence="2">The sequence shown here is derived from an EMBL/GenBank/DDBJ whole genome shotgun (WGS) entry which is preliminary data.</text>
</comment>
<evidence type="ECO:0000313" key="2">
    <source>
        <dbReference type="EMBL" id="RZF32664.1"/>
    </source>
</evidence>
<sequence length="144" mass="15857">MNAYRCSRMISMVTMNLMGDRGDRSPRGAQATSPASVPKPDLLLQLTMILNDAMGVLHHHHPPASPPPPNGLITIMIIDTVVVDDRSNQQLKSSLYTSDVTPFPKSALVCEFNMLQKPHNKTTAVRLVHCTSQITLDTDNIILQ</sequence>
<evidence type="ECO:0000313" key="3">
    <source>
        <dbReference type="Proteomes" id="UP000291343"/>
    </source>
</evidence>
<reference evidence="2 3" key="1">
    <citation type="journal article" date="2017" name="Gigascience">
        <title>Genome sequence of the small brown planthopper, Laodelphax striatellus.</title>
        <authorList>
            <person name="Zhu J."/>
            <person name="Jiang F."/>
            <person name="Wang X."/>
            <person name="Yang P."/>
            <person name="Bao Y."/>
            <person name="Zhao W."/>
            <person name="Wang W."/>
            <person name="Lu H."/>
            <person name="Wang Q."/>
            <person name="Cui N."/>
            <person name="Li J."/>
            <person name="Chen X."/>
            <person name="Luo L."/>
            <person name="Yu J."/>
            <person name="Kang L."/>
            <person name="Cui F."/>
        </authorList>
    </citation>
    <scope>NUCLEOTIDE SEQUENCE [LARGE SCALE GENOMIC DNA]</scope>
    <source>
        <strain evidence="2">Lst14</strain>
    </source>
</reference>
<gene>
    <name evidence="2" type="ORF">LSTR_LSTR004092</name>
</gene>
<accession>A0A482WGP4</accession>
<evidence type="ECO:0000256" key="1">
    <source>
        <dbReference type="SAM" id="MobiDB-lite"/>
    </source>
</evidence>
<name>A0A482WGP4_LAOST</name>
<feature type="region of interest" description="Disordered" evidence="1">
    <location>
        <begin position="18"/>
        <end position="37"/>
    </location>
</feature>
<protein>
    <submittedName>
        <fullName evidence="2">Uncharacterized protein</fullName>
    </submittedName>
</protein>